<feature type="domain" description="Response regulatory" evidence="5">
    <location>
        <begin position="504"/>
        <end position="646"/>
    </location>
</feature>
<feature type="compositionally biased region" description="Polar residues" evidence="4">
    <location>
        <begin position="675"/>
        <end position="712"/>
    </location>
</feature>
<sequence length="712" mass="79293">MLNSSLLWKVWLRIDNSTDEVNQPIAVQFDEIDTVDDLKSRFFQKLSSTRWREINDNASIAIGLYAPKLENQPDNTSSNNNSSSVLKKNNSAGGTGNFSINSSSNKSSTSSTAGILGLPKDFTKDRNVLQHPKPTQKRGGLYDAFAVSPTVATPMNVDFLPSEAPLLSPQRPYSTSPKQLPSTAKSPLLRFASVSPYPKFHPDNQIMASTGLTYVSPHNKNKYTRSLIRKGLNYTTESLNECTYKIIFEPDELVINIYKELFGTMGSQSASQPLLIFSNVNLRQDVPTLDILNVVDYVPTNEEISQQKIQSTEHEAFGIFDLHDQVSSREQSSKPASDDKTDLKDKLDSNPQEFKLITDEEQLRRASQELKDEEKDTESPWQAILLLPKGYKRGVGFQNKPVLCTDSSPINDNSVIPSELEMNSDSPLQQLGPLDESGIGVIQPISEEQRRKDNATPSSPILTNSQTPHYSNSLYNAPFTVSSPPDPLPNLFTTTSEKVFPKINVLIVEDNVINQAILGSFLRKHKISYKLAKNGQEAVNIWKEGGLHLIFMDLQLPVLSGIEAAKQIRDFEKQNGIGIQKTPNNSHYNFEKSASKRFSQAPVIIVALTASNSQMDKRKALLSGCNDYLTKPVNLHWLSKKITEWGCMQALIDFDSWKQGESRMTDSVLVKSPQKPITSPNSIPFKQATPSTPNKNSPVRKNSTLSPTQIEF</sequence>
<accession>A0AA35IQB9</accession>
<evidence type="ECO:0000256" key="3">
    <source>
        <dbReference type="PROSITE-ProRule" id="PRU00169"/>
    </source>
</evidence>
<feature type="compositionally biased region" description="Low complexity" evidence="4">
    <location>
        <begin position="99"/>
        <end position="112"/>
    </location>
</feature>
<feature type="region of interest" description="Disordered" evidence="4">
    <location>
        <begin position="417"/>
        <end position="436"/>
    </location>
</feature>
<proteinExistence type="predicted"/>
<keyword evidence="7" id="KW-1185">Reference proteome</keyword>
<dbReference type="RefSeq" id="XP_056078066.1">
    <property type="nucleotide sequence ID" value="XM_056224115.1"/>
</dbReference>
<name>A0AA35IQB9_SACMI</name>
<feature type="region of interest" description="Disordered" evidence="4">
    <location>
        <begin position="665"/>
        <end position="712"/>
    </location>
</feature>
<dbReference type="PROSITE" id="PS50110">
    <property type="entry name" value="RESPONSE_REGULATORY"/>
    <property type="match status" value="1"/>
</dbReference>
<dbReference type="GeneID" id="80919800"/>
<evidence type="ECO:0000259" key="5">
    <source>
        <dbReference type="PROSITE" id="PS50110"/>
    </source>
</evidence>
<dbReference type="PANTHER" id="PTHR45339">
    <property type="entry name" value="HYBRID SIGNAL TRANSDUCTION HISTIDINE KINASE J"/>
    <property type="match status" value="1"/>
</dbReference>
<evidence type="ECO:0000256" key="2">
    <source>
        <dbReference type="ARBA" id="ARBA00023012"/>
    </source>
</evidence>
<dbReference type="EMBL" id="OX365768">
    <property type="protein sequence ID" value="CAI4034946.1"/>
    <property type="molecule type" value="Genomic_DNA"/>
</dbReference>
<dbReference type="SUPFAM" id="SSF52172">
    <property type="entry name" value="CheY-like"/>
    <property type="match status" value="1"/>
</dbReference>
<feature type="region of interest" description="Disordered" evidence="4">
    <location>
        <begin position="69"/>
        <end position="117"/>
    </location>
</feature>
<evidence type="ECO:0000256" key="1">
    <source>
        <dbReference type="ARBA" id="ARBA00022553"/>
    </source>
</evidence>
<keyword evidence="1 3" id="KW-0597">Phosphoprotein</keyword>
<feature type="region of interest" description="Disordered" evidence="4">
    <location>
        <begin position="326"/>
        <end position="354"/>
    </location>
</feature>
<feature type="region of interest" description="Disordered" evidence="4">
    <location>
        <begin position="446"/>
        <end position="469"/>
    </location>
</feature>
<dbReference type="InterPro" id="IPR011006">
    <property type="entry name" value="CheY-like_superfamily"/>
</dbReference>
<feature type="modified residue" description="4-aspartylphosphate" evidence="3">
    <location>
        <position position="553"/>
    </location>
</feature>
<dbReference type="SMART" id="SM00448">
    <property type="entry name" value="REC"/>
    <property type="match status" value="1"/>
</dbReference>
<dbReference type="Pfam" id="PF00072">
    <property type="entry name" value="Response_reg"/>
    <property type="match status" value="1"/>
</dbReference>
<dbReference type="Gene3D" id="3.40.50.2300">
    <property type="match status" value="1"/>
</dbReference>
<gene>
    <name evidence="6" type="primary">SMKI12G0830</name>
    <name evidence="6" type="ORF">SMKI_12G0830</name>
</gene>
<dbReference type="GO" id="GO:0006950">
    <property type="term" value="P:response to stress"/>
    <property type="evidence" value="ECO:0007669"/>
    <property type="project" value="UniProtKB-ARBA"/>
</dbReference>
<evidence type="ECO:0000256" key="4">
    <source>
        <dbReference type="SAM" id="MobiDB-lite"/>
    </source>
</evidence>
<organism evidence="6 7">
    <name type="scientific">Saccharomyces mikatae IFO 1815</name>
    <dbReference type="NCBI Taxonomy" id="226126"/>
    <lineage>
        <taxon>Eukaryota</taxon>
        <taxon>Fungi</taxon>
        <taxon>Dikarya</taxon>
        <taxon>Ascomycota</taxon>
        <taxon>Saccharomycotina</taxon>
        <taxon>Saccharomycetes</taxon>
        <taxon>Saccharomycetales</taxon>
        <taxon>Saccharomycetaceae</taxon>
        <taxon>Saccharomyces</taxon>
    </lineage>
</organism>
<keyword evidence="2" id="KW-0902">Two-component regulatory system</keyword>
<evidence type="ECO:0000313" key="7">
    <source>
        <dbReference type="Proteomes" id="UP001161438"/>
    </source>
</evidence>
<dbReference type="AlphaFoldDB" id="A0AA35IQB9"/>
<feature type="compositionally biased region" description="Low complexity" evidence="4">
    <location>
        <begin position="75"/>
        <end position="91"/>
    </location>
</feature>
<feature type="compositionally biased region" description="Polar residues" evidence="4">
    <location>
        <begin position="417"/>
        <end position="429"/>
    </location>
</feature>
<dbReference type="FunFam" id="3.40.50.2300:FF:000146">
    <property type="entry name" value="Putative two-component response regulator SSK1p"/>
    <property type="match status" value="1"/>
</dbReference>
<dbReference type="CDD" id="cd17546">
    <property type="entry name" value="REC_hyHK_CKI1_RcsC-like"/>
    <property type="match status" value="1"/>
</dbReference>
<evidence type="ECO:0000313" key="6">
    <source>
        <dbReference type="EMBL" id="CAI4034946.1"/>
    </source>
</evidence>
<dbReference type="GO" id="GO:0000156">
    <property type="term" value="F:phosphorelay response regulator activity"/>
    <property type="evidence" value="ECO:0007669"/>
    <property type="project" value="UniProtKB-ARBA"/>
</dbReference>
<reference evidence="6" key="1">
    <citation type="submission" date="2022-10" db="EMBL/GenBank/DDBJ databases">
        <authorList>
            <person name="Byrne P K."/>
        </authorList>
    </citation>
    <scope>NUCLEOTIDE SEQUENCE</scope>
    <source>
        <strain evidence="6">IFO1815</strain>
    </source>
</reference>
<feature type="compositionally biased region" description="Polar residues" evidence="4">
    <location>
        <begin position="455"/>
        <end position="469"/>
    </location>
</feature>
<dbReference type="InterPro" id="IPR001789">
    <property type="entry name" value="Sig_transdc_resp-reg_receiver"/>
</dbReference>
<dbReference type="PANTHER" id="PTHR45339:SF1">
    <property type="entry name" value="HYBRID SIGNAL TRANSDUCTION HISTIDINE KINASE J"/>
    <property type="match status" value="1"/>
</dbReference>
<dbReference type="Proteomes" id="UP001161438">
    <property type="component" value="Chromosome 12"/>
</dbReference>
<protein>
    <recommendedName>
        <fullName evidence="5">Response regulatory domain-containing protein</fullName>
    </recommendedName>
</protein>
<feature type="compositionally biased region" description="Basic and acidic residues" evidence="4">
    <location>
        <begin position="336"/>
        <end position="348"/>
    </location>
</feature>